<keyword evidence="1" id="KW-0808">Transferase</keyword>
<dbReference type="GO" id="GO:0008168">
    <property type="term" value="F:methyltransferase activity"/>
    <property type="evidence" value="ECO:0007669"/>
    <property type="project" value="UniProtKB-KW"/>
</dbReference>
<name>A0AAX4PJA3_9CHLO</name>
<gene>
    <name evidence="1" type="ORF">HKI87_13g75160</name>
</gene>
<dbReference type="GO" id="GO:0032259">
    <property type="term" value="P:methylation"/>
    <property type="evidence" value="ECO:0007669"/>
    <property type="project" value="UniProtKB-KW"/>
</dbReference>
<dbReference type="Pfam" id="PF10294">
    <property type="entry name" value="Methyltransf_16"/>
    <property type="match status" value="1"/>
</dbReference>
<evidence type="ECO:0000313" key="2">
    <source>
        <dbReference type="Proteomes" id="UP001472866"/>
    </source>
</evidence>
<dbReference type="AlphaFoldDB" id="A0AAX4PJA3"/>
<keyword evidence="2" id="KW-1185">Reference proteome</keyword>
<proteinExistence type="predicted"/>
<dbReference type="InterPro" id="IPR019410">
    <property type="entry name" value="Methyltransf_16"/>
</dbReference>
<protein>
    <submittedName>
        <fullName evidence="1">Lysine methyltransferase</fullName>
    </submittedName>
</protein>
<keyword evidence="1" id="KW-0489">Methyltransferase</keyword>
<organism evidence="1 2">
    <name type="scientific">Chloropicon roscoffensis</name>
    <dbReference type="NCBI Taxonomy" id="1461544"/>
    <lineage>
        <taxon>Eukaryota</taxon>
        <taxon>Viridiplantae</taxon>
        <taxon>Chlorophyta</taxon>
        <taxon>Chloropicophyceae</taxon>
        <taxon>Chloropicales</taxon>
        <taxon>Chloropicaceae</taxon>
        <taxon>Chloropicon</taxon>
    </lineage>
</organism>
<dbReference type="InterPro" id="IPR029063">
    <property type="entry name" value="SAM-dependent_MTases_sf"/>
</dbReference>
<dbReference type="Proteomes" id="UP001472866">
    <property type="component" value="Chromosome 13"/>
</dbReference>
<evidence type="ECO:0000313" key="1">
    <source>
        <dbReference type="EMBL" id="WZN65953.1"/>
    </source>
</evidence>
<dbReference type="PANTHER" id="PTHR14614">
    <property type="entry name" value="HEPATOCELLULAR CARCINOMA-ASSOCIATED ANTIGEN"/>
    <property type="match status" value="1"/>
</dbReference>
<dbReference type="EMBL" id="CP151513">
    <property type="protein sequence ID" value="WZN65953.1"/>
    <property type="molecule type" value="Genomic_DNA"/>
</dbReference>
<dbReference type="SUPFAM" id="SSF53335">
    <property type="entry name" value="S-adenosyl-L-methionine-dependent methyltransferases"/>
    <property type="match status" value="1"/>
</dbReference>
<dbReference type="Gene3D" id="3.40.50.150">
    <property type="entry name" value="Vaccinia Virus protein VP39"/>
    <property type="match status" value="1"/>
</dbReference>
<reference evidence="1 2" key="1">
    <citation type="submission" date="2024-03" db="EMBL/GenBank/DDBJ databases">
        <title>Complete genome sequence of the green alga Chloropicon roscoffensis RCC1871.</title>
        <authorList>
            <person name="Lemieux C."/>
            <person name="Pombert J.-F."/>
            <person name="Otis C."/>
            <person name="Turmel M."/>
        </authorList>
    </citation>
    <scope>NUCLEOTIDE SEQUENCE [LARGE SCALE GENOMIC DNA]</scope>
    <source>
        <strain evidence="1 2">RCC1871</strain>
    </source>
</reference>
<sequence>MTEAGVGEPDATDHHAPEKLLLLTGPKTKDRTTYRLEDGTEVRVAETHNVPDSTGFIVWDAAWCLARHLEKRAAHFADLVGTGTVAELGSGTGLSGLAAARVLPSAKVVLTDLGALLDRLDRNVSLNPSVQHRVSAQELDWNWAPNAIREAAGGLGPVRLVLASDCVWLADQVDAFVSVACALCPDTQRLLICQQRRSRMLEEALWGALEAAGFEDAAPKWSSEDGLIAIRELRRRDKGAAGF</sequence>
<dbReference type="PANTHER" id="PTHR14614:SF109">
    <property type="entry name" value="RIBOSOMAL LYSINE N-METHYLTRANSFERASE 5"/>
    <property type="match status" value="1"/>
</dbReference>
<accession>A0AAX4PJA3</accession>